<sequence length="58" mass="6448">MSPEAELGGELLLMAFGSGWFMGYGWALYRAVGWVERIRKWAAGVEEAQRIEATEGVN</sequence>
<dbReference type="RefSeq" id="WP_175507727.1">
    <property type="nucleotide sequence ID" value="NZ_FOLB01000016.1"/>
</dbReference>
<feature type="transmembrane region" description="Helical" evidence="1">
    <location>
        <begin position="12"/>
        <end position="32"/>
    </location>
</feature>
<gene>
    <name evidence="2" type="ORF">SAMN04487968_1164</name>
</gene>
<protein>
    <submittedName>
        <fullName evidence="2">Uncharacterized protein</fullName>
    </submittedName>
</protein>
<evidence type="ECO:0000256" key="1">
    <source>
        <dbReference type="SAM" id="Phobius"/>
    </source>
</evidence>
<reference evidence="2 3" key="1">
    <citation type="submission" date="2016-10" db="EMBL/GenBank/DDBJ databases">
        <authorList>
            <person name="de Groot N.N."/>
        </authorList>
    </citation>
    <scope>NUCLEOTIDE SEQUENCE [LARGE SCALE GENOMIC DNA]</scope>
    <source>
        <strain evidence="2 3">CGMCC 1.7056</strain>
    </source>
</reference>
<dbReference type="EMBL" id="FOLB01000016">
    <property type="protein sequence ID" value="SFC94925.1"/>
    <property type="molecule type" value="Genomic_DNA"/>
</dbReference>
<keyword evidence="3" id="KW-1185">Reference proteome</keyword>
<accession>A0A1I1NBS9</accession>
<keyword evidence="1" id="KW-0472">Membrane</keyword>
<dbReference type="AlphaFoldDB" id="A0A1I1NBS9"/>
<keyword evidence="1" id="KW-0812">Transmembrane</keyword>
<proteinExistence type="predicted"/>
<keyword evidence="1" id="KW-1133">Transmembrane helix</keyword>
<dbReference type="Proteomes" id="UP000198832">
    <property type="component" value="Unassembled WGS sequence"/>
</dbReference>
<evidence type="ECO:0000313" key="2">
    <source>
        <dbReference type="EMBL" id="SFC94925.1"/>
    </source>
</evidence>
<dbReference type="STRING" id="574651.SAMN04487968_1164"/>
<evidence type="ECO:0000313" key="3">
    <source>
        <dbReference type="Proteomes" id="UP000198832"/>
    </source>
</evidence>
<name>A0A1I1NBS9_9ACTN</name>
<organism evidence="2 3">
    <name type="scientific">Nocardioides terrae</name>
    <dbReference type="NCBI Taxonomy" id="574651"/>
    <lineage>
        <taxon>Bacteria</taxon>
        <taxon>Bacillati</taxon>
        <taxon>Actinomycetota</taxon>
        <taxon>Actinomycetes</taxon>
        <taxon>Propionibacteriales</taxon>
        <taxon>Nocardioidaceae</taxon>
        <taxon>Nocardioides</taxon>
    </lineage>
</organism>